<gene>
    <name evidence="2" type="ORF">CGI_10000128</name>
</gene>
<dbReference type="HOGENOM" id="CLU_1588108_0_0_1"/>
<reference evidence="2" key="1">
    <citation type="journal article" date="2012" name="Nature">
        <title>The oyster genome reveals stress adaptation and complexity of shell formation.</title>
        <authorList>
            <person name="Zhang G."/>
            <person name="Fang X."/>
            <person name="Guo X."/>
            <person name="Li L."/>
            <person name="Luo R."/>
            <person name="Xu F."/>
            <person name="Yang P."/>
            <person name="Zhang L."/>
            <person name="Wang X."/>
            <person name="Qi H."/>
            <person name="Xiong Z."/>
            <person name="Que H."/>
            <person name="Xie Y."/>
            <person name="Holland P.W."/>
            <person name="Paps J."/>
            <person name="Zhu Y."/>
            <person name="Wu F."/>
            <person name="Chen Y."/>
            <person name="Wang J."/>
            <person name="Peng C."/>
            <person name="Meng J."/>
            <person name="Yang L."/>
            <person name="Liu J."/>
            <person name="Wen B."/>
            <person name="Zhang N."/>
            <person name="Huang Z."/>
            <person name="Zhu Q."/>
            <person name="Feng Y."/>
            <person name="Mount A."/>
            <person name="Hedgecock D."/>
            <person name="Xu Z."/>
            <person name="Liu Y."/>
            <person name="Domazet-Loso T."/>
            <person name="Du Y."/>
            <person name="Sun X."/>
            <person name="Zhang S."/>
            <person name="Liu B."/>
            <person name="Cheng P."/>
            <person name="Jiang X."/>
            <person name="Li J."/>
            <person name="Fan D."/>
            <person name="Wang W."/>
            <person name="Fu W."/>
            <person name="Wang T."/>
            <person name="Wang B."/>
            <person name="Zhang J."/>
            <person name="Peng Z."/>
            <person name="Li Y."/>
            <person name="Li N."/>
            <person name="Wang J."/>
            <person name="Chen M."/>
            <person name="He Y."/>
            <person name="Tan F."/>
            <person name="Song X."/>
            <person name="Zheng Q."/>
            <person name="Huang R."/>
            <person name="Yang H."/>
            <person name="Du X."/>
            <person name="Chen L."/>
            <person name="Yang M."/>
            <person name="Gaffney P.M."/>
            <person name="Wang S."/>
            <person name="Luo L."/>
            <person name="She Z."/>
            <person name="Ming Y."/>
            <person name="Huang W."/>
            <person name="Zhang S."/>
            <person name="Huang B."/>
            <person name="Zhang Y."/>
            <person name="Qu T."/>
            <person name="Ni P."/>
            <person name="Miao G."/>
            <person name="Wang J."/>
            <person name="Wang Q."/>
            <person name="Steinberg C.E."/>
            <person name="Wang H."/>
            <person name="Li N."/>
            <person name="Qian L."/>
            <person name="Zhang G."/>
            <person name="Li Y."/>
            <person name="Yang H."/>
            <person name="Liu X."/>
            <person name="Wang J."/>
            <person name="Yin Y."/>
            <person name="Wang J."/>
        </authorList>
    </citation>
    <scope>NUCLEOTIDE SEQUENCE [LARGE SCALE GENOMIC DNA]</scope>
    <source>
        <strain evidence="2">05x7-T-G4-1.051#20</strain>
    </source>
</reference>
<accession>K1QP77</accession>
<dbReference type="Gene3D" id="1.10.3480.20">
    <property type="match status" value="1"/>
</dbReference>
<dbReference type="AlphaFoldDB" id="K1QP77"/>
<evidence type="ECO:0000256" key="1">
    <source>
        <dbReference type="SAM" id="MobiDB-lite"/>
    </source>
</evidence>
<name>K1QP77_MAGGI</name>
<dbReference type="EMBL" id="JH818734">
    <property type="protein sequence ID" value="EKC38702.1"/>
    <property type="molecule type" value="Genomic_DNA"/>
</dbReference>
<protein>
    <submittedName>
        <fullName evidence="2">Uncharacterized protein</fullName>
    </submittedName>
</protein>
<feature type="region of interest" description="Disordered" evidence="1">
    <location>
        <begin position="133"/>
        <end position="155"/>
    </location>
</feature>
<dbReference type="InParanoid" id="K1QP77"/>
<sequence>MINITVDIHHSIINITTTIRHSRINIRSTLSRFRNSIIITILSPADRAHLLNDAVSIFARTKPLNMSVVMDLLNYMEKETDFLPWFSAFQAIGIMNNLKLGDINPEVKVMRQKVATVATKALELIENQMQAKENNKGYTDDKKMSGEAHQEDKFKSGRQFPKYLKTFL</sequence>
<evidence type="ECO:0000313" key="2">
    <source>
        <dbReference type="EMBL" id="EKC38702.1"/>
    </source>
</evidence>
<organism evidence="2">
    <name type="scientific">Magallana gigas</name>
    <name type="common">Pacific oyster</name>
    <name type="synonym">Crassostrea gigas</name>
    <dbReference type="NCBI Taxonomy" id="29159"/>
    <lineage>
        <taxon>Eukaryota</taxon>
        <taxon>Metazoa</taxon>
        <taxon>Spiralia</taxon>
        <taxon>Lophotrochozoa</taxon>
        <taxon>Mollusca</taxon>
        <taxon>Bivalvia</taxon>
        <taxon>Autobranchia</taxon>
        <taxon>Pteriomorphia</taxon>
        <taxon>Ostreida</taxon>
        <taxon>Ostreoidea</taxon>
        <taxon>Ostreidae</taxon>
        <taxon>Magallana</taxon>
    </lineage>
</organism>
<proteinExistence type="predicted"/>